<reference evidence="6 7" key="1">
    <citation type="journal article" date="2007" name="Appl. Environ. Microbiol.">
        <title>Rhizobial factors required for stem nodule maturation and maintenance in Sesbania rostrata-Azorhizobium caulinodans ORS571 symbiosis.</title>
        <authorList>
            <person name="Suzuki S."/>
            <person name="Aono T."/>
            <person name="Lee KB."/>
            <person name="Suzuki T."/>
            <person name="Liu CT."/>
            <person name="Miwa H."/>
            <person name="Wakao S."/>
            <person name="Iki T."/>
            <person name="Oyaizu H."/>
        </authorList>
    </citation>
    <scope>NUCLEOTIDE SEQUENCE [LARGE SCALE GENOMIC DNA]</scope>
    <source>
        <strain evidence="7">ATCC 43989 / DSM 5975 / JCM 20966 / LMG 6465 / NBRC 14845 / NCIMB 13405 / ORS 571</strain>
    </source>
</reference>
<dbReference type="SMART" id="SM00267">
    <property type="entry name" value="GGDEF"/>
    <property type="match status" value="1"/>
</dbReference>
<evidence type="ECO:0000313" key="6">
    <source>
        <dbReference type="EMBL" id="BAF90436.1"/>
    </source>
</evidence>
<feature type="transmembrane region" description="Helical" evidence="4">
    <location>
        <begin position="77"/>
        <end position="100"/>
    </location>
</feature>
<dbReference type="CDD" id="cd01949">
    <property type="entry name" value="GGDEF"/>
    <property type="match status" value="1"/>
</dbReference>
<name>A8HWJ3_AZOC5</name>
<reference evidence="6 7" key="3">
    <citation type="journal article" date="2008" name="BMC Genomics">
        <title>The genome of the versatile nitrogen fixer Azorhizobium caulinodans ORS571.</title>
        <authorList>
            <person name="Lee KB."/>
            <person name="Backer P.D."/>
            <person name="Aono T."/>
            <person name="Liu CT."/>
            <person name="Suzuki S."/>
            <person name="Suzuki T."/>
            <person name="Kaneko T."/>
            <person name="Yamada M."/>
            <person name="Tabata S."/>
            <person name="Kupfer D.M."/>
            <person name="Najar F.Z."/>
            <person name="Wiley G.B."/>
            <person name="Roe B."/>
            <person name="Binnewies T.T."/>
            <person name="Ussery D.W."/>
            <person name="D'Haeze W."/>
            <person name="Herder J.D."/>
            <person name="Gevers D."/>
            <person name="Vereecke D."/>
            <person name="Holsters M."/>
            <person name="Oyaizu H."/>
        </authorList>
    </citation>
    <scope>NUCLEOTIDE SEQUENCE [LARGE SCALE GENOMIC DNA]</scope>
    <source>
        <strain evidence="7">ATCC 43989 / DSM 5975 / JCM 20966 / LMG 6465 / NBRC 14845 / NCIMB 13405 / ORS 571</strain>
    </source>
</reference>
<feature type="transmembrane region" description="Helical" evidence="4">
    <location>
        <begin position="226"/>
        <end position="249"/>
    </location>
</feature>
<protein>
    <recommendedName>
        <fullName evidence="1">diguanylate cyclase</fullName>
        <ecNumber evidence="1">2.7.7.65</ecNumber>
    </recommendedName>
</protein>
<evidence type="ECO:0000256" key="3">
    <source>
        <dbReference type="SAM" id="MobiDB-lite"/>
    </source>
</evidence>
<dbReference type="InterPro" id="IPR050469">
    <property type="entry name" value="Diguanylate_Cyclase"/>
</dbReference>
<keyword evidence="7" id="KW-1185">Reference proteome</keyword>
<reference evidence="7" key="2">
    <citation type="submission" date="2007-04" db="EMBL/GenBank/DDBJ databases">
        <title>Complete genome sequence of the nitrogen-fixing bacterium Azorhizobium caulinodans ORS571.</title>
        <authorList>
            <person name="Lee K.B."/>
            <person name="Backer P.D."/>
            <person name="Aono T."/>
            <person name="Liu C.T."/>
            <person name="Suzuki S."/>
            <person name="Suzuki T."/>
            <person name="Kaneko T."/>
            <person name="Yamada M."/>
            <person name="Tabata S."/>
            <person name="Kupfer D.M."/>
            <person name="Najar F.Z."/>
            <person name="Wiley G.B."/>
            <person name="Roe B."/>
            <person name="Binnewies T."/>
            <person name="Ussery D."/>
            <person name="Vereecke D."/>
            <person name="Gevers D."/>
            <person name="Holsters M."/>
            <person name="Oyaizu H."/>
        </authorList>
    </citation>
    <scope>NUCLEOTIDE SEQUENCE [LARGE SCALE GENOMIC DNA]</scope>
    <source>
        <strain evidence="7">ATCC 43989 / DSM 5975 / JCM 20966 / LMG 6465 / NBRC 14845 / NCIMB 13405 / ORS 571</strain>
    </source>
</reference>
<dbReference type="Proteomes" id="UP000000270">
    <property type="component" value="Chromosome"/>
</dbReference>
<dbReference type="SUPFAM" id="SSF55073">
    <property type="entry name" value="Nucleotide cyclase"/>
    <property type="match status" value="1"/>
</dbReference>
<dbReference type="EMBL" id="AP009384">
    <property type="protein sequence ID" value="BAF90436.1"/>
    <property type="molecule type" value="Genomic_DNA"/>
</dbReference>
<evidence type="ECO:0000313" key="7">
    <source>
        <dbReference type="Proteomes" id="UP000000270"/>
    </source>
</evidence>
<dbReference type="GO" id="GO:0043709">
    <property type="term" value="P:cell adhesion involved in single-species biofilm formation"/>
    <property type="evidence" value="ECO:0007669"/>
    <property type="project" value="TreeGrafter"/>
</dbReference>
<keyword evidence="4" id="KW-1133">Transmembrane helix</keyword>
<dbReference type="PANTHER" id="PTHR45138">
    <property type="entry name" value="REGULATORY COMPONENTS OF SENSORY TRANSDUCTION SYSTEM"/>
    <property type="match status" value="1"/>
</dbReference>
<feature type="transmembrane region" description="Helical" evidence="4">
    <location>
        <begin position="138"/>
        <end position="158"/>
    </location>
</feature>
<feature type="compositionally biased region" description="Polar residues" evidence="3">
    <location>
        <begin position="434"/>
        <end position="443"/>
    </location>
</feature>
<dbReference type="GO" id="GO:0005886">
    <property type="term" value="C:plasma membrane"/>
    <property type="evidence" value="ECO:0007669"/>
    <property type="project" value="TreeGrafter"/>
</dbReference>
<dbReference type="STRING" id="438753.AZC_4438"/>
<dbReference type="KEGG" id="azc:AZC_4438"/>
<dbReference type="GO" id="GO:0052621">
    <property type="term" value="F:diguanylate cyclase activity"/>
    <property type="evidence" value="ECO:0007669"/>
    <property type="project" value="UniProtKB-EC"/>
</dbReference>
<dbReference type="NCBIfam" id="TIGR00254">
    <property type="entry name" value="GGDEF"/>
    <property type="match status" value="1"/>
</dbReference>
<dbReference type="PANTHER" id="PTHR45138:SF9">
    <property type="entry name" value="DIGUANYLATE CYCLASE DGCM-RELATED"/>
    <property type="match status" value="1"/>
</dbReference>
<dbReference type="EC" id="2.7.7.65" evidence="1"/>
<evidence type="ECO:0000256" key="1">
    <source>
        <dbReference type="ARBA" id="ARBA00012528"/>
    </source>
</evidence>
<proteinExistence type="predicted"/>
<evidence type="ECO:0000256" key="2">
    <source>
        <dbReference type="ARBA" id="ARBA00034247"/>
    </source>
</evidence>
<keyword evidence="4" id="KW-0812">Transmembrane</keyword>
<feature type="transmembrane region" description="Helical" evidence="4">
    <location>
        <begin position="106"/>
        <end position="126"/>
    </location>
</feature>
<keyword evidence="4" id="KW-0472">Membrane</keyword>
<sequence>MLFRSGPILPQPKAAFRRMQYSPVSHVPVACCSAHAAQGDLRSMFLDPATLFCALGLTMTVSGTALLWSWRSDRSEGLLAWAGSGLLVASLGLVISGGFLGPTGRLANALGSTIVLLAVSFIWAGARAFNHRPLPWRIMAAILIAWIAIWATPVFDIWPRYRSLVGSGFIGLFLGLATFELRRGEPYSARVPLVALMGVHTVVVLVRIPVLLGFLPNGMVPSDSPWISLVVLEGMIAIQTLAILVLALAKERLELRLRHAADTDFLTGLFNRRAFFAQGGQQAEACRLARHPYSVVIFDLDDFKQVNDGYGHPAGDAVLRAFALAARECLSPEDVAGRLGGEEFALVLPGLDGRAAVSTARRVLDRFTHHARAATPHNLCCTASGGVAASRLGQATVEVLLNDADLALYEAKREGDNVLRLSSERGGFAPSRGPTRSTGTRDA</sequence>
<evidence type="ECO:0000256" key="4">
    <source>
        <dbReference type="SAM" id="Phobius"/>
    </source>
</evidence>
<reference evidence="6 7" key="5">
    <citation type="journal article" date="2010" name="Appl. Environ. Microbiol.">
        <title>phrR-like gene praR of Azorhizobium caulinodans ORS571 is essential for symbiosis with Sesbania rostrata and is involved in expression of reb genes.</title>
        <authorList>
            <person name="Akiba N."/>
            <person name="Aono T."/>
            <person name="Toyazaki H."/>
            <person name="Sato S."/>
            <person name="Oyaizu H."/>
        </authorList>
    </citation>
    <scope>NUCLEOTIDE SEQUENCE [LARGE SCALE GENOMIC DNA]</scope>
    <source>
        <strain evidence="7">ATCC 43989 / DSM 5975 / JCM 20966 / LMG 6465 / NBRC 14845 / NCIMB 13405 / ORS 571</strain>
    </source>
</reference>
<dbReference type="FunFam" id="3.30.70.270:FF:000001">
    <property type="entry name" value="Diguanylate cyclase domain protein"/>
    <property type="match status" value="1"/>
</dbReference>
<gene>
    <name evidence="6" type="ordered locus">AZC_4438</name>
</gene>
<feature type="domain" description="GGDEF" evidence="5">
    <location>
        <begin position="291"/>
        <end position="424"/>
    </location>
</feature>
<dbReference type="GO" id="GO:1902201">
    <property type="term" value="P:negative regulation of bacterial-type flagellum-dependent cell motility"/>
    <property type="evidence" value="ECO:0007669"/>
    <property type="project" value="TreeGrafter"/>
</dbReference>
<dbReference type="eggNOG" id="COG3706">
    <property type="taxonomic scope" value="Bacteria"/>
</dbReference>
<comment type="catalytic activity">
    <reaction evidence="2">
        <text>2 GTP = 3',3'-c-di-GMP + 2 diphosphate</text>
        <dbReference type="Rhea" id="RHEA:24898"/>
        <dbReference type="ChEBI" id="CHEBI:33019"/>
        <dbReference type="ChEBI" id="CHEBI:37565"/>
        <dbReference type="ChEBI" id="CHEBI:58805"/>
        <dbReference type="EC" id="2.7.7.65"/>
    </reaction>
</comment>
<accession>A8HWJ3</accession>
<dbReference type="Gene3D" id="3.30.70.270">
    <property type="match status" value="1"/>
</dbReference>
<feature type="transmembrane region" description="Helical" evidence="4">
    <location>
        <begin position="193"/>
        <end position="214"/>
    </location>
</feature>
<dbReference type="InterPro" id="IPR029787">
    <property type="entry name" value="Nucleotide_cyclase"/>
</dbReference>
<feature type="transmembrane region" description="Helical" evidence="4">
    <location>
        <begin position="164"/>
        <end position="181"/>
    </location>
</feature>
<feature type="transmembrane region" description="Helical" evidence="4">
    <location>
        <begin position="49"/>
        <end position="70"/>
    </location>
</feature>
<reference evidence="6 7" key="6">
    <citation type="journal article" date="2011" name="Appl. Environ. Microbiol.">
        <title>Involvement of the azorhizobial chromosome partition gene (parA) in the onset of bacteroid differentiation during Sesbania rostrata stem nodule development.</title>
        <authorList>
            <person name="Liu CT."/>
            <person name="Lee KB."/>
            <person name="Wang YS."/>
            <person name="Peng MH."/>
            <person name="Lee KT."/>
            <person name="Suzuki S."/>
            <person name="Suzuki T."/>
            <person name="Oyaizu H."/>
        </authorList>
    </citation>
    <scope>NUCLEOTIDE SEQUENCE [LARGE SCALE GENOMIC DNA]</scope>
    <source>
        <strain evidence="7">ATCC 43989 / DSM 5975 / JCM 20966 / LMG 6465 / NBRC 14845 / NCIMB 13405 / ORS 571</strain>
    </source>
</reference>
<dbReference type="HOGENOM" id="CLU_000445_11_1_5"/>
<evidence type="ECO:0000259" key="5">
    <source>
        <dbReference type="PROSITE" id="PS50887"/>
    </source>
</evidence>
<feature type="region of interest" description="Disordered" evidence="3">
    <location>
        <begin position="422"/>
        <end position="443"/>
    </location>
</feature>
<dbReference type="AlphaFoldDB" id="A8HWJ3"/>
<dbReference type="Pfam" id="PF00990">
    <property type="entry name" value="GGDEF"/>
    <property type="match status" value="1"/>
</dbReference>
<reference evidence="6 7" key="4">
    <citation type="journal article" date="2009" name="Appl. Environ. Microbiol.">
        <title>Comparative genome-wide transcriptional profiling of Azorhizobium caulinodans ORS571 grown under free-living and symbiotic conditions.</title>
        <authorList>
            <person name="Tsukada S."/>
            <person name="Aono T."/>
            <person name="Akiba N."/>
            <person name="Lee KB."/>
            <person name="Liu CT."/>
            <person name="Toyazaki H."/>
            <person name="Oyaizu H."/>
        </authorList>
    </citation>
    <scope>NUCLEOTIDE SEQUENCE [LARGE SCALE GENOMIC DNA]</scope>
    <source>
        <strain evidence="7">ATCC 43989 / DSM 5975 / JCM 20966 / LMG 6465 / NBRC 14845 / NCIMB 13405 / ORS 571</strain>
    </source>
</reference>
<organism evidence="6 7">
    <name type="scientific">Azorhizobium caulinodans (strain ATCC 43989 / DSM 5975 / JCM 20966 / LMG 6465 / NBRC 14845 / NCIMB 13405 / ORS 571)</name>
    <dbReference type="NCBI Taxonomy" id="438753"/>
    <lineage>
        <taxon>Bacteria</taxon>
        <taxon>Pseudomonadati</taxon>
        <taxon>Pseudomonadota</taxon>
        <taxon>Alphaproteobacteria</taxon>
        <taxon>Hyphomicrobiales</taxon>
        <taxon>Xanthobacteraceae</taxon>
        <taxon>Azorhizobium</taxon>
    </lineage>
</organism>
<dbReference type="InterPro" id="IPR043128">
    <property type="entry name" value="Rev_trsase/Diguanyl_cyclase"/>
</dbReference>
<dbReference type="PROSITE" id="PS50887">
    <property type="entry name" value="GGDEF"/>
    <property type="match status" value="1"/>
</dbReference>
<dbReference type="InterPro" id="IPR000160">
    <property type="entry name" value="GGDEF_dom"/>
</dbReference>